<dbReference type="EMBL" id="LR796926">
    <property type="protein sequence ID" value="CAB4175837.1"/>
    <property type="molecule type" value="Genomic_DNA"/>
</dbReference>
<dbReference type="EMBL" id="LR797376">
    <property type="protein sequence ID" value="CAB4211774.1"/>
    <property type="molecule type" value="Genomic_DNA"/>
</dbReference>
<name>A0A6J5QBF8_9CAUD</name>
<feature type="compositionally biased region" description="Polar residues" evidence="1">
    <location>
        <begin position="1"/>
        <end position="20"/>
    </location>
</feature>
<evidence type="ECO:0000313" key="8">
    <source>
        <dbReference type="EMBL" id="CAB5227212.1"/>
    </source>
</evidence>
<evidence type="ECO:0000313" key="2">
    <source>
        <dbReference type="EMBL" id="CAB4145776.1"/>
    </source>
</evidence>
<dbReference type="EMBL" id="LR797018">
    <property type="protein sequence ID" value="CAB4181423.1"/>
    <property type="molecule type" value="Genomic_DNA"/>
</dbReference>
<evidence type="ECO:0000313" key="5">
    <source>
        <dbReference type="EMBL" id="CAB4191497.1"/>
    </source>
</evidence>
<evidence type="ECO:0000313" key="3">
    <source>
        <dbReference type="EMBL" id="CAB4175837.1"/>
    </source>
</evidence>
<accession>A0A6J5QBF8</accession>
<proteinExistence type="predicted"/>
<evidence type="ECO:0000313" key="4">
    <source>
        <dbReference type="EMBL" id="CAB4181423.1"/>
    </source>
</evidence>
<reference evidence="4" key="1">
    <citation type="submission" date="2020-05" db="EMBL/GenBank/DDBJ databases">
        <authorList>
            <person name="Chiriac C."/>
            <person name="Salcher M."/>
            <person name="Ghai R."/>
            <person name="Kavagutti S V."/>
        </authorList>
    </citation>
    <scope>NUCLEOTIDE SEQUENCE</scope>
</reference>
<dbReference type="EMBL" id="LR798369">
    <property type="protein sequence ID" value="CAB5227212.1"/>
    <property type="molecule type" value="Genomic_DNA"/>
</dbReference>
<dbReference type="EMBL" id="LR797171">
    <property type="protein sequence ID" value="CAB4191497.1"/>
    <property type="molecule type" value="Genomic_DNA"/>
</dbReference>
<feature type="region of interest" description="Disordered" evidence="1">
    <location>
        <begin position="1"/>
        <end position="49"/>
    </location>
</feature>
<dbReference type="EMBL" id="LR797514">
    <property type="protein sequence ID" value="CAB4222189.1"/>
    <property type="molecule type" value="Genomic_DNA"/>
</dbReference>
<protein>
    <submittedName>
        <fullName evidence="4">Uncharacterized protein</fullName>
    </submittedName>
</protein>
<evidence type="ECO:0000256" key="1">
    <source>
        <dbReference type="SAM" id="MobiDB-lite"/>
    </source>
</evidence>
<organism evidence="4">
    <name type="scientific">uncultured Caudovirales phage</name>
    <dbReference type="NCBI Taxonomy" id="2100421"/>
    <lineage>
        <taxon>Viruses</taxon>
        <taxon>Duplodnaviria</taxon>
        <taxon>Heunggongvirae</taxon>
        <taxon>Uroviricota</taxon>
        <taxon>Caudoviricetes</taxon>
        <taxon>Peduoviridae</taxon>
        <taxon>Maltschvirus</taxon>
        <taxon>Maltschvirus maltsch</taxon>
    </lineage>
</organism>
<evidence type="ECO:0000313" key="7">
    <source>
        <dbReference type="EMBL" id="CAB4222189.1"/>
    </source>
</evidence>
<sequence length="843" mass="88905">MDQVVNQKGENPTNTPSATGPRSLDEPFLEQHVNRTTTPSATVPRSLDEPFLEQHVNSTNQPSAPPKDMEWKNVGFSAIEHAPESAWKAVVGMAQPFLHPIDTAEALGALGKGIVSKTGYFLPQDAESKAKNEAVINALGADYYKTYGSLEGFKEALATDPFRVFTDLGTIASGGGLALGKAGSLLGKVSQVGTIAKVASGLEKTGSVLGKIGDVTNPVAWAAKGASLAGRTLDPLARVIGSKIAGSTPYWDNLGFTDKTLKLIDKTFQGRLTPQQLNDIGPDIAAVLMRKGATPEALKEAVMSASGMIPTKSAVSGIRPNPMASESVESVGRSNLDLAQEKMAGLRNASAPLSPTALADALEEFSILSKNYVKKLGDAIDNEPGQFHPSLSNTIVPEIGISLQKWNIPDLTKGKSAASAALYPETIKAIDMIKRDFIGGNMPFGQELTLKNMYSIDKAINSFWKAASGEDARGLEALKEAWSNNMQNALQATKEGTSNLFKGGNPDSAMNAIGDFKDAFKQDKNQFASTKNTSSSTISKAVKALNESTVYDSNGLVTKSASNAAIEAAQGILSAGLKNPKSATGIYDKLVGSKSTPGIFPAGSDKSEILRNMIRASVAEVGDAKSMIKSIDNFLSPKGNKGLADRVFSSSEQSELARLSESLKIITNPLTKQSEISTLTSKIYNSIQSLGLGGTGFFGAGMLFPESGLIGQGVAAVAGSKLSNVLDKFAKQKEIKRELFGAPLSFGQRPVSNVLRPTIQGLGTVGTVTKPLEVLVDKYHGSEDRNSQVTRATGGRVSHVAMADKLILAAERAKKALSNTTEPLLNAPDESIAKALAVANRHI</sequence>
<gene>
    <name evidence="4" type="ORF">UFOVP1072_34</name>
    <name evidence="5" type="ORF">UFOVP1211_38</name>
    <name evidence="6" type="ORF">UFOVP1420_27</name>
    <name evidence="8" type="ORF">UFOVP1518_26</name>
    <name evidence="7" type="ORF">UFOVP1657_20</name>
    <name evidence="2" type="ORF">UFOVP475_39</name>
    <name evidence="3" type="ORF">UFOVP984_39</name>
</gene>
<feature type="compositionally biased region" description="Polar residues" evidence="1">
    <location>
        <begin position="34"/>
        <end position="43"/>
    </location>
</feature>
<dbReference type="EMBL" id="LR796460">
    <property type="protein sequence ID" value="CAB4145776.1"/>
    <property type="molecule type" value="Genomic_DNA"/>
</dbReference>
<evidence type="ECO:0000313" key="6">
    <source>
        <dbReference type="EMBL" id="CAB4211774.1"/>
    </source>
</evidence>